<dbReference type="Gene3D" id="1.20.1440.110">
    <property type="entry name" value="acylaminoacyl peptidase"/>
    <property type="match status" value="1"/>
</dbReference>
<evidence type="ECO:0000313" key="4">
    <source>
        <dbReference type="Proteomes" id="UP001431313"/>
    </source>
</evidence>
<name>A0ABT2CF38_9ACTN</name>
<dbReference type="Gene3D" id="3.40.50.1820">
    <property type="entry name" value="alpha/beta hydrolase"/>
    <property type="match status" value="1"/>
</dbReference>
<comment type="similarity">
    <text evidence="1">Belongs to the AB hydrolase superfamily.</text>
</comment>
<dbReference type="PANTHER" id="PTHR22946">
    <property type="entry name" value="DIENELACTONE HYDROLASE DOMAIN-CONTAINING PROTEIN-RELATED"/>
    <property type="match status" value="1"/>
</dbReference>
<dbReference type="EMBL" id="JANUGQ010000006">
    <property type="protein sequence ID" value="MCS0636025.1"/>
    <property type="molecule type" value="Genomic_DNA"/>
</dbReference>
<organism evidence="3 4">
    <name type="scientific">Streptomyces pyxinae</name>
    <dbReference type="NCBI Taxonomy" id="2970734"/>
    <lineage>
        <taxon>Bacteria</taxon>
        <taxon>Bacillati</taxon>
        <taxon>Actinomycetota</taxon>
        <taxon>Actinomycetes</taxon>
        <taxon>Kitasatosporales</taxon>
        <taxon>Streptomycetaceae</taxon>
        <taxon>Streptomyces</taxon>
    </lineage>
</organism>
<evidence type="ECO:0000313" key="3">
    <source>
        <dbReference type="EMBL" id="MCS0636025.1"/>
    </source>
</evidence>
<gene>
    <name evidence="3" type="ORF">NX801_10185</name>
</gene>
<dbReference type="SUPFAM" id="SSF53474">
    <property type="entry name" value="alpha/beta-Hydrolases"/>
    <property type="match status" value="1"/>
</dbReference>
<evidence type="ECO:0000256" key="2">
    <source>
        <dbReference type="ARBA" id="ARBA00022801"/>
    </source>
</evidence>
<reference evidence="3" key="1">
    <citation type="submission" date="2022-08" db="EMBL/GenBank/DDBJ databases">
        <authorList>
            <person name="Somphong A."/>
            <person name="Phongsopitanun W."/>
        </authorList>
    </citation>
    <scope>NUCLEOTIDE SEQUENCE</scope>
    <source>
        <strain evidence="3">LP05-1</strain>
    </source>
</reference>
<dbReference type="PANTHER" id="PTHR22946:SF12">
    <property type="entry name" value="CONIDIAL PIGMENT BIOSYNTHESIS PROTEIN AYG1 (AFU_ORTHOLOGUE AFUA_2G17550)"/>
    <property type="match status" value="1"/>
</dbReference>
<sequence length="406" mass="44276">MKPLFFPDDSQFWFETLRTFGHIAYGGADFGETVVTAERIIAGDYDSWHDEWLATADRVAAEGRSALAGGHPVSARDAFLRASNYYRSAEFFLHGDPTDPRIHHAYDASVACFREAAALFAPAVEPVRIPYRDTTLPGYLYRADDSGGPRPTVVMFNGFDGSAEEMHFGGAAAAVERGYTVLTFDGPGQPGTRHHQGLTFRPDWEHVVGPVLDHARTLPEVDPFRIALLGTSMGGLLAPRAAAFDHRIAALIALDGVYDLGTIATASVPGDRAEAERRLRAEHDPELDAAMEAGMAADPMVRWAVQHGMYVLGAATPRAFAAAYLDYHLRDGVAERIACPTLVCSGADDGFFRGQPELLYEHLTCPRTLLEFTAEQGADAHCQAGAQRLAYARIFDWLDDTFGVRA</sequence>
<keyword evidence="2 3" id="KW-0378">Hydrolase</keyword>
<evidence type="ECO:0000256" key="1">
    <source>
        <dbReference type="ARBA" id="ARBA00008645"/>
    </source>
</evidence>
<proteinExistence type="inferred from homology"/>
<dbReference type="InterPro" id="IPR029058">
    <property type="entry name" value="AB_hydrolase_fold"/>
</dbReference>
<dbReference type="Proteomes" id="UP001431313">
    <property type="component" value="Unassembled WGS sequence"/>
</dbReference>
<dbReference type="InterPro" id="IPR050261">
    <property type="entry name" value="FrsA_esterase"/>
</dbReference>
<accession>A0ABT2CF38</accession>
<dbReference type="Pfam" id="PF06500">
    <property type="entry name" value="FrsA-like"/>
    <property type="match status" value="1"/>
</dbReference>
<dbReference type="GO" id="GO:0016787">
    <property type="term" value="F:hydrolase activity"/>
    <property type="evidence" value="ECO:0007669"/>
    <property type="project" value="UniProtKB-KW"/>
</dbReference>
<keyword evidence="4" id="KW-1185">Reference proteome</keyword>
<protein>
    <submittedName>
        <fullName evidence="3">Alpha/beta fold hydrolase</fullName>
    </submittedName>
</protein>
<comment type="caution">
    <text evidence="3">The sequence shown here is derived from an EMBL/GenBank/DDBJ whole genome shotgun (WGS) entry which is preliminary data.</text>
</comment>
<dbReference type="RefSeq" id="WP_258786972.1">
    <property type="nucleotide sequence ID" value="NZ_JANUGQ010000006.1"/>
</dbReference>
<dbReference type="InterPro" id="IPR010520">
    <property type="entry name" value="FrsA-like"/>
</dbReference>